<comment type="catalytic activity">
    <reaction evidence="8">
        <text>a D-alpha-amino acid + O2 + H2O = a 2-oxocarboxylate + H2O2 + NH4(+)</text>
        <dbReference type="Rhea" id="RHEA:21816"/>
        <dbReference type="ChEBI" id="CHEBI:15377"/>
        <dbReference type="ChEBI" id="CHEBI:15379"/>
        <dbReference type="ChEBI" id="CHEBI:16240"/>
        <dbReference type="ChEBI" id="CHEBI:28938"/>
        <dbReference type="ChEBI" id="CHEBI:35179"/>
        <dbReference type="ChEBI" id="CHEBI:59871"/>
        <dbReference type="EC" id="1.4.3.3"/>
    </reaction>
    <physiologicalReaction direction="left-to-right" evidence="8">
        <dbReference type="Rhea" id="RHEA:21817"/>
    </physiologicalReaction>
</comment>
<feature type="domain" description="FAD dependent oxidoreductase" evidence="9">
    <location>
        <begin position="6"/>
        <end position="311"/>
    </location>
</feature>
<comment type="cofactor">
    <cofactor evidence="1">
        <name>FAD</name>
        <dbReference type="ChEBI" id="CHEBI:57692"/>
    </cofactor>
</comment>
<dbReference type="Gene3D" id="3.50.50.60">
    <property type="entry name" value="FAD/NAD(P)-binding domain"/>
    <property type="match status" value="2"/>
</dbReference>
<dbReference type="InterPro" id="IPR023209">
    <property type="entry name" value="DAO"/>
</dbReference>
<dbReference type="Proteomes" id="UP000325606">
    <property type="component" value="Chromosome"/>
</dbReference>
<organism evidence="10 11">
    <name type="scientific">Nitrincola iocasae</name>
    <dbReference type="NCBI Taxonomy" id="2614693"/>
    <lineage>
        <taxon>Bacteria</taxon>
        <taxon>Pseudomonadati</taxon>
        <taxon>Pseudomonadota</taxon>
        <taxon>Gammaproteobacteria</taxon>
        <taxon>Oceanospirillales</taxon>
        <taxon>Oceanospirillaceae</taxon>
        <taxon>Nitrincola</taxon>
    </lineage>
</organism>
<evidence type="ECO:0000259" key="9">
    <source>
        <dbReference type="Pfam" id="PF01266"/>
    </source>
</evidence>
<dbReference type="SUPFAM" id="SSF51905">
    <property type="entry name" value="FAD/NAD(P)-binding domain"/>
    <property type="match status" value="1"/>
</dbReference>
<evidence type="ECO:0000256" key="4">
    <source>
        <dbReference type="ARBA" id="ARBA00022827"/>
    </source>
</evidence>
<proteinExistence type="inferred from homology"/>
<evidence type="ECO:0000313" key="10">
    <source>
        <dbReference type="EMBL" id="QEW08148.1"/>
    </source>
</evidence>
<dbReference type="InterPro" id="IPR036188">
    <property type="entry name" value="FAD/NAD-bd_sf"/>
</dbReference>
<evidence type="ECO:0000256" key="1">
    <source>
        <dbReference type="ARBA" id="ARBA00001974"/>
    </source>
</evidence>
<evidence type="ECO:0000256" key="2">
    <source>
        <dbReference type="ARBA" id="ARBA00006730"/>
    </source>
</evidence>
<dbReference type="Pfam" id="PF01266">
    <property type="entry name" value="DAO"/>
    <property type="match status" value="1"/>
</dbReference>
<evidence type="ECO:0000256" key="7">
    <source>
        <dbReference type="ARBA" id="ARBA00039751"/>
    </source>
</evidence>
<dbReference type="SUPFAM" id="SSF54373">
    <property type="entry name" value="FAD-linked reductases, C-terminal domain"/>
    <property type="match status" value="1"/>
</dbReference>
<dbReference type="GO" id="GO:0046416">
    <property type="term" value="P:D-amino acid metabolic process"/>
    <property type="evidence" value="ECO:0007669"/>
    <property type="project" value="InterPro"/>
</dbReference>
<reference evidence="10 11" key="1">
    <citation type="submission" date="2019-09" db="EMBL/GenBank/DDBJ databases">
        <title>Nitrincola iocasae sp. nov., a bacterium isolated from the sediment collected at a cold seep field in South China Sea.</title>
        <authorList>
            <person name="Zhang H."/>
            <person name="Wang H."/>
            <person name="Li C."/>
        </authorList>
    </citation>
    <scope>NUCLEOTIDE SEQUENCE [LARGE SCALE GENOMIC DNA]</scope>
    <source>
        <strain evidence="10 11">KXZD1103</strain>
    </source>
</reference>
<keyword evidence="4" id="KW-0274">FAD</keyword>
<evidence type="ECO:0000256" key="8">
    <source>
        <dbReference type="ARBA" id="ARBA00049547"/>
    </source>
</evidence>
<dbReference type="KEGG" id="nik:F5I99_17520"/>
<comment type="similarity">
    <text evidence="2">Belongs to the DAMOX/DASOX family.</text>
</comment>
<keyword evidence="3" id="KW-0285">Flavoprotein</keyword>
<dbReference type="GO" id="GO:0071949">
    <property type="term" value="F:FAD binding"/>
    <property type="evidence" value="ECO:0007669"/>
    <property type="project" value="InterPro"/>
</dbReference>
<dbReference type="EC" id="1.4.3.3" evidence="6"/>
<accession>A0A5J6LI19</accession>
<dbReference type="RefSeq" id="WP_151058278.1">
    <property type="nucleotide sequence ID" value="NZ_CP044222.1"/>
</dbReference>
<gene>
    <name evidence="10" type="ORF">F5I99_17520</name>
</gene>
<keyword evidence="11" id="KW-1185">Reference proteome</keyword>
<evidence type="ECO:0000313" key="11">
    <source>
        <dbReference type="Proteomes" id="UP000325606"/>
    </source>
</evidence>
<dbReference type="Gene3D" id="3.30.9.10">
    <property type="entry name" value="D-Amino Acid Oxidase, subunit A, domain 2"/>
    <property type="match status" value="2"/>
</dbReference>
<evidence type="ECO:0000256" key="5">
    <source>
        <dbReference type="ARBA" id="ARBA00023002"/>
    </source>
</evidence>
<dbReference type="GO" id="GO:0003884">
    <property type="term" value="F:D-amino-acid oxidase activity"/>
    <property type="evidence" value="ECO:0007669"/>
    <property type="project" value="UniProtKB-EC"/>
</dbReference>
<evidence type="ECO:0000256" key="3">
    <source>
        <dbReference type="ARBA" id="ARBA00022630"/>
    </source>
</evidence>
<dbReference type="PANTHER" id="PTHR11530">
    <property type="entry name" value="D-AMINO ACID OXIDASE"/>
    <property type="match status" value="1"/>
</dbReference>
<dbReference type="PANTHER" id="PTHR11530:SF11">
    <property type="entry name" value="D-ASPARTATE OXIDASE"/>
    <property type="match status" value="1"/>
</dbReference>
<dbReference type="AlphaFoldDB" id="A0A5J6LI19"/>
<evidence type="ECO:0000256" key="6">
    <source>
        <dbReference type="ARBA" id="ARBA00039101"/>
    </source>
</evidence>
<protein>
    <recommendedName>
        <fullName evidence="7">D-amino-acid oxidase</fullName>
        <ecNumber evidence="6">1.4.3.3</ecNumber>
    </recommendedName>
</protein>
<sequence length="326" mass="35652">MSVISILGAGVAGLCVANELLSRGAAIRVFDKQPQPGPHACSWWAGGMLAPFCERESAEEPVIRFGAEAIDWWSEHTGVVTRKGSLVLSTTRDRNELVRFGNRTRDFALLNEAEVAELEPDLGGHIRQALHFSGEAHLDPREALLKLAQNLTDAGVPIEAGEPEAGSVIIDCRGMAAQDQLPDMRGVKGEMLVLHCPGLNIQRPVRFIHPRMPLYIVPRGDGIYMLGATMLETAEGHRLTVRSVLELLSAAYALHPAFAEAEIIETGVDVRPAFADNLPRIRRVDNVIYINGLYRHGYLLSPALARLTADLLLLNKQPEAFYASSL</sequence>
<dbReference type="InterPro" id="IPR006076">
    <property type="entry name" value="FAD-dep_OxRdtase"/>
</dbReference>
<dbReference type="EMBL" id="CP044222">
    <property type="protein sequence ID" value="QEW08148.1"/>
    <property type="molecule type" value="Genomic_DNA"/>
</dbReference>
<name>A0A5J6LI19_9GAMM</name>
<keyword evidence="5" id="KW-0560">Oxidoreductase</keyword>